<protein>
    <recommendedName>
        <fullName evidence="5">LacI family transcriptional regulator</fullName>
    </recommendedName>
</protein>
<sequence>MILRAMLCVTCLLPVSGMAASQQGFPDRVIRIVAPFAAGGPSDTVARLIASGMSRNLGQSVIVENKPGAGSVVGNQYVAKATPDGYTVLLATSALPISAGLYKSLPYDAGTDLTPVGLIGAAPLVLVVSKTLNVHSAADLVTLIKASPGKYLYGSSGIGSVDQLCAAWFASRLSLDAVHVPYQGAAPAIQDLIVGRTNFMVTTSFPLLPFIKNGSLVPLAVAAPKPIPQLPGVPTMAAAGLPDFDVSVWYALFAPKHTPGDIVAKLNEAMVAAISDPDVARKLQDLGTVTAVDHTPRHLKQFLASEQKRWGDVIEVAKVPKQ</sequence>
<dbReference type="EMBL" id="NEVM01000005">
    <property type="protein sequence ID" value="OZI31084.1"/>
    <property type="molecule type" value="Genomic_DNA"/>
</dbReference>
<dbReference type="RefSeq" id="WP_094855499.1">
    <property type="nucleotide sequence ID" value="NZ_NEVM01000005.1"/>
</dbReference>
<dbReference type="PANTHER" id="PTHR42928:SF5">
    <property type="entry name" value="BLR1237 PROTEIN"/>
    <property type="match status" value="1"/>
</dbReference>
<gene>
    <name evidence="3" type="ORF">CAL29_24425</name>
</gene>
<evidence type="ECO:0000256" key="1">
    <source>
        <dbReference type="ARBA" id="ARBA00006987"/>
    </source>
</evidence>
<dbReference type="SUPFAM" id="SSF53850">
    <property type="entry name" value="Periplasmic binding protein-like II"/>
    <property type="match status" value="1"/>
</dbReference>
<feature type="signal peptide" evidence="2">
    <location>
        <begin position="1"/>
        <end position="19"/>
    </location>
</feature>
<dbReference type="Gene3D" id="3.40.190.10">
    <property type="entry name" value="Periplasmic binding protein-like II"/>
    <property type="match status" value="1"/>
</dbReference>
<keyword evidence="2" id="KW-0732">Signal</keyword>
<evidence type="ECO:0008006" key="5">
    <source>
        <dbReference type="Google" id="ProtNLM"/>
    </source>
</evidence>
<comment type="caution">
    <text evidence="3">The sequence shown here is derived from an EMBL/GenBank/DDBJ whole genome shotgun (WGS) entry which is preliminary data.</text>
</comment>
<reference evidence="4" key="1">
    <citation type="submission" date="2017-05" db="EMBL/GenBank/DDBJ databases">
        <title>Complete and WGS of Bordetella genogroups.</title>
        <authorList>
            <person name="Spilker T."/>
            <person name="Lipuma J."/>
        </authorList>
    </citation>
    <scope>NUCLEOTIDE SEQUENCE [LARGE SCALE GENOMIC DNA]</scope>
    <source>
        <strain evidence="4">AU16122</strain>
    </source>
</reference>
<evidence type="ECO:0000313" key="4">
    <source>
        <dbReference type="Proteomes" id="UP000216020"/>
    </source>
</evidence>
<dbReference type="InterPro" id="IPR005064">
    <property type="entry name" value="BUG"/>
</dbReference>
<dbReference type="InterPro" id="IPR042100">
    <property type="entry name" value="Bug_dom1"/>
</dbReference>
<dbReference type="Gene3D" id="3.40.190.150">
    <property type="entry name" value="Bordetella uptake gene, domain 1"/>
    <property type="match status" value="1"/>
</dbReference>
<evidence type="ECO:0000256" key="2">
    <source>
        <dbReference type="SAM" id="SignalP"/>
    </source>
</evidence>
<dbReference type="CDD" id="cd13578">
    <property type="entry name" value="PBP2_Bug27"/>
    <property type="match status" value="1"/>
</dbReference>
<organism evidence="3 4">
    <name type="scientific">Bordetella genomosp. 10</name>
    <dbReference type="NCBI Taxonomy" id="1416804"/>
    <lineage>
        <taxon>Bacteria</taxon>
        <taxon>Pseudomonadati</taxon>
        <taxon>Pseudomonadota</taxon>
        <taxon>Betaproteobacteria</taxon>
        <taxon>Burkholderiales</taxon>
        <taxon>Alcaligenaceae</taxon>
        <taxon>Bordetella</taxon>
    </lineage>
</organism>
<accession>A0A261S177</accession>
<dbReference type="OrthoDB" id="8678477at2"/>
<dbReference type="PIRSF" id="PIRSF017082">
    <property type="entry name" value="YflP"/>
    <property type="match status" value="1"/>
</dbReference>
<dbReference type="AlphaFoldDB" id="A0A261S177"/>
<name>A0A261S177_9BORD</name>
<dbReference type="PANTHER" id="PTHR42928">
    <property type="entry name" value="TRICARBOXYLATE-BINDING PROTEIN"/>
    <property type="match status" value="1"/>
</dbReference>
<keyword evidence="4" id="KW-1185">Reference proteome</keyword>
<evidence type="ECO:0000313" key="3">
    <source>
        <dbReference type="EMBL" id="OZI31084.1"/>
    </source>
</evidence>
<dbReference type="Proteomes" id="UP000216020">
    <property type="component" value="Unassembled WGS sequence"/>
</dbReference>
<proteinExistence type="inferred from homology"/>
<comment type="similarity">
    <text evidence="1">Belongs to the UPF0065 (bug) family.</text>
</comment>
<dbReference type="Pfam" id="PF03401">
    <property type="entry name" value="TctC"/>
    <property type="match status" value="1"/>
</dbReference>
<feature type="chain" id="PRO_5012672668" description="LacI family transcriptional regulator" evidence="2">
    <location>
        <begin position="20"/>
        <end position="322"/>
    </location>
</feature>